<dbReference type="Proteomes" id="UP000199334">
    <property type="component" value="Unassembled WGS sequence"/>
</dbReference>
<dbReference type="OrthoDB" id="198399at2"/>
<feature type="transmembrane region" description="Helical" evidence="1">
    <location>
        <begin position="182"/>
        <end position="200"/>
    </location>
</feature>
<accession>A0A1H0DJU3</accession>
<organism evidence="2 3">
    <name type="scientific">Tenuibacillus multivorans</name>
    <dbReference type="NCBI Taxonomy" id="237069"/>
    <lineage>
        <taxon>Bacteria</taxon>
        <taxon>Bacillati</taxon>
        <taxon>Bacillota</taxon>
        <taxon>Bacilli</taxon>
        <taxon>Bacillales</taxon>
        <taxon>Bacillaceae</taxon>
        <taxon>Tenuibacillus</taxon>
    </lineage>
</organism>
<evidence type="ECO:0000313" key="3">
    <source>
        <dbReference type="Proteomes" id="UP000199334"/>
    </source>
</evidence>
<evidence type="ECO:0000256" key="1">
    <source>
        <dbReference type="SAM" id="Phobius"/>
    </source>
</evidence>
<feature type="transmembrane region" description="Helical" evidence="1">
    <location>
        <begin position="81"/>
        <end position="98"/>
    </location>
</feature>
<feature type="transmembrane region" description="Helical" evidence="1">
    <location>
        <begin position="206"/>
        <end position="226"/>
    </location>
</feature>
<dbReference type="STRING" id="237069.SAMN05216498_2904"/>
<evidence type="ECO:0008006" key="4">
    <source>
        <dbReference type="Google" id="ProtNLM"/>
    </source>
</evidence>
<protein>
    <recommendedName>
        <fullName evidence="4">PDZ domain-containing protein</fullName>
    </recommendedName>
</protein>
<feature type="transmembrane region" description="Helical" evidence="1">
    <location>
        <begin position="103"/>
        <end position="121"/>
    </location>
</feature>
<feature type="transmembrane region" description="Helical" evidence="1">
    <location>
        <begin position="55"/>
        <end position="75"/>
    </location>
</feature>
<dbReference type="RefSeq" id="WP_093857307.1">
    <property type="nucleotide sequence ID" value="NZ_BJVZ01000004.1"/>
</dbReference>
<keyword evidence="3" id="KW-1185">Reference proteome</keyword>
<evidence type="ECO:0000313" key="2">
    <source>
        <dbReference type="EMBL" id="SDN70440.1"/>
    </source>
</evidence>
<reference evidence="2 3" key="1">
    <citation type="submission" date="2016-10" db="EMBL/GenBank/DDBJ databases">
        <authorList>
            <person name="de Groot N.N."/>
        </authorList>
    </citation>
    <scope>NUCLEOTIDE SEQUENCE [LARGE SCALE GENOMIC DNA]</scope>
    <source>
        <strain evidence="2 3">CGMCC 1.3442</strain>
    </source>
</reference>
<dbReference type="AlphaFoldDB" id="A0A1H0DJU3"/>
<feature type="transmembrane region" description="Helical" evidence="1">
    <location>
        <begin position="12"/>
        <end position="34"/>
    </location>
</feature>
<dbReference type="Gene3D" id="2.30.42.10">
    <property type="match status" value="1"/>
</dbReference>
<feature type="transmembrane region" description="Helical" evidence="1">
    <location>
        <begin position="247"/>
        <end position="264"/>
    </location>
</feature>
<dbReference type="SUPFAM" id="SSF50156">
    <property type="entry name" value="PDZ domain-like"/>
    <property type="match status" value="1"/>
</dbReference>
<keyword evidence="1" id="KW-0812">Transmembrane</keyword>
<proteinExistence type="predicted"/>
<dbReference type="EMBL" id="FNIG01000007">
    <property type="protein sequence ID" value="SDN70440.1"/>
    <property type="molecule type" value="Genomic_DNA"/>
</dbReference>
<keyword evidence="1" id="KW-1133">Transmembrane helix</keyword>
<keyword evidence="1" id="KW-0472">Membrane</keyword>
<name>A0A1H0DJU3_9BACI</name>
<sequence>MGVEWLKEFGIATLWIFAQPIIYVAIAFTFWTGYKRIKHDRHAFGHRVFPIGSEWKGTWLSGIMVGVLISALLILSGSMVNYEWLLLLSVVMLVFALFNQVWLFSPVYTIGLVAVVIWGLTTFEVELLPWLSPITNVDPVFISYLLVVFIFAEILIMATTKRRHTFPDMKKGDRGKFVGSHVVKRMMFVPFFIPVTGGALELTVFEWWPVFGIGDSFGLMLFPFVIGYAQRFQGDFADVGTKKAAKAVSILAVLLVGGAVGVYFMNELAIVLVAVAMIGRALIHWVGRSFDSEKRPIFTPQPYGIIVVGVIPGSPADDMGIQIGEKIERIHDIDVTNEHEFFEVMSENRTFCKLTIRGLDGEVRFAQRALYQGEYHELGLIFVKETPRFTLKTEEIN</sequence>
<feature type="transmembrane region" description="Helical" evidence="1">
    <location>
        <begin position="141"/>
        <end position="161"/>
    </location>
</feature>
<dbReference type="InterPro" id="IPR036034">
    <property type="entry name" value="PDZ_sf"/>
</dbReference>
<gene>
    <name evidence="2" type="ORF">SAMN05216498_2904</name>
</gene>